<keyword evidence="2" id="KW-0489">Methyltransferase</keyword>
<comment type="caution">
    <text evidence="2">The sequence shown here is derived from an EMBL/GenBank/DDBJ whole genome shotgun (WGS) entry which is preliminary data.</text>
</comment>
<keyword evidence="3" id="KW-1185">Reference proteome</keyword>
<dbReference type="Gene3D" id="3.40.50.150">
    <property type="entry name" value="Vaccinia Virus protein VP39"/>
    <property type="match status" value="1"/>
</dbReference>
<dbReference type="RefSeq" id="WP_143391455.1">
    <property type="nucleotide sequence ID" value="NZ_VJZQ01000024.1"/>
</dbReference>
<sequence length="234" mass="27407">MKKLVCRIWNALNLKLLQPLKHCFLPKENRILIYLGLHKGSSFDQLISSHKFCYGFEANPELYKNLIKKYRFYRNVHIINAAVTDYNGVIKFNISSNNGRSSSIGEFKQNWPNDIKMLYTIEVPAVRLSDFLDERKIDFIDTYCSDIQGNDLTVLKTLSYWIKNKKIGSITCETSKDSYQNIYELGDNSESGFKELLDENYYLAAKGWGVLKDGEYIEVEESWWEMDCKWKVKE</sequence>
<dbReference type="Proteomes" id="UP000318585">
    <property type="component" value="Unassembled WGS sequence"/>
</dbReference>
<dbReference type="GO" id="GO:0032259">
    <property type="term" value="P:methylation"/>
    <property type="evidence" value="ECO:0007669"/>
    <property type="project" value="UniProtKB-KW"/>
</dbReference>
<protein>
    <submittedName>
        <fullName evidence="2">FkbM family methyltransferase</fullName>
    </submittedName>
</protein>
<name>A0A553CK89_9FLAO</name>
<evidence type="ECO:0000313" key="2">
    <source>
        <dbReference type="EMBL" id="TRX20923.1"/>
    </source>
</evidence>
<evidence type="ECO:0000259" key="1">
    <source>
        <dbReference type="Pfam" id="PF05050"/>
    </source>
</evidence>
<organism evidence="2 3">
    <name type="scientific">Flavobacterium franklandianum</name>
    <dbReference type="NCBI Taxonomy" id="2594430"/>
    <lineage>
        <taxon>Bacteria</taxon>
        <taxon>Pseudomonadati</taxon>
        <taxon>Bacteroidota</taxon>
        <taxon>Flavobacteriia</taxon>
        <taxon>Flavobacteriales</taxon>
        <taxon>Flavobacteriaceae</taxon>
        <taxon>Flavobacterium</taxon>
    </lineage>
</organism>
<evidence type="ECO:0000313" key="3">
    <source>
        <dbReference type="Proteomes" id="UP000318585"/>
    </source>
</evidence>
<accession>A0A553CK89</accession>
<proteinExistence type="predicted"/>
<dbReference type="AlphaFoldDB" id="A0A553CK89"/>
<dbReference type="SUPFAM" id="SSF53335">
    <property type="entry name" value="S-adenosyl-L-methionine-dependent methyltransferases"/>
    <property type="match status" value="1"/>
</dbReference>
<reference evidence="2 3" key="1">
    <citation type="submission" date="2019-07" db="EMBL/GenBank/DDBJ databases">
        <title>Novel species of Flavobacterium.</title>
        <authorList>
            <person name="Liu Q."/>
            <person name="Xin Y.-H."/>
        </authorList>
    </citation>
    <scope>NUCLEOTIDE SEQUENCE [LARGE SCALE GENOMIC DNA]</scope>
    <source>
        <strain evidence="2 3">LB3P56</strain>
    </source>
</reference>
<dbReference type="EMBL" id="VJZR01000007">
    <property type="protein sequence ID" value="TRX20923.1"/>
    <property type="molecule type" value="Genomic_DNA"/>
</dbReference>
<dbReference type="NCBIfam" id="TIGR01444">
    <property type="entry name" value="fkbM_fam"/>
    <property type="match status" value="1"/>
</dbReference>
<dbReference type="InterPro" id="IPR029063">
    <property type="entry name" value="SAM-dependent_MTases_sf"/>
</dbReference>
<feature type="domain" description="Methyltransferase FkbM" evidence="1">
    <location>
        <begin position="50"/>
        <end position="179"/>
    </location>
</feature>
<dbReference type="GO" id="GO:0008168">
    <property type="term" value="F:methyltransferase activity"/>
    <property type="evidence" value="ECO:0007669"/>
    <property type="project" value="UniProtKB-KW"/>
</dbReference>
<dbReference type="OrthoDB" id="1342662at2"/>
<keyword evidence="2" id="KW-0808">Transferase</keyword>
<dbReference type="InterPro" id="IPR006342">
    <property type="entry name" value="FkbM_mtfrase"/>
</dbReference>
<dbReference type="Pfam" id="PF05050">
    <property type="entry name" value="Methyltransf_21"/>
    <property type="match status" value="1"/>
</dbReference>
<gene>
    <name evidence="2" type="ORF">FNW17_09650</name>
</gene>